<dbReference type="InterPro" id="IPR001604">
    <property type="entry name" value="Endo_G_ENPP1-like_dom"/>
</dbReference>
<dbReference type="GO" id="GO:0046872">
    <property type="term" value="F:metal ion binding"/>
    <property type="evidence" value="ECO:0007669"/>
    <property type="project" value="UniProtKB-KW"/>
</dbReference>
<evidence type="ECO:0000259" key="5">
    <source>
        <dbReference type="SMART" id="SM00477"/>
    </source>
</evidence>
<evidence type="ECO:0000256" key="2">
    <source>
        <dbReference type="PIRSR" id="PIRSR640255-1"/>
    </source>
</evidence>
<feature type="compositionally biased region" description="Low complexity" evidence="4">
    <location>
        <begin position="405"/>
        <end position="421"/>
    </location>
</feature>
<feature type="compositionally biased region" description="Basic residues" evidence="4">
    <location>
        <begin position="422"/>
        <end position="432"/>
    </location>
</feature>
<gene>
    <name evidence="7" type="ORF">NESM_000854100</name>
</gene>
<keyword evidence="7" id="KW-0540">Nuclease</keyword>
<feature type="region of interest" description="Disordered" evidence="4">
    <location>
        <begin position="372"/>
        <end position="444"/>
    </location>
</feature>
<dbReference type="Proteomes" id="UP001430356">
    <property type="component" value="Unassembled WGS sequence"/>
</dbReference>
<dbReference type="InterPro" id="IPR020821">
    <property type="entry name" value="ENPP1-3/EXOG-like_nuc-like"/>
</dbReference>
<feature type="region of interest" description="Disordered" evidence="4">
    <location>
        <begin position="534"/>
        <end position="558"/>
    </location>
</feature>
<keyword evidence="7" id="KW-0378">Hydrolase</keyword>
<name>A0AAW0EZG7_9TRYP</name>
<evidence type="ECO:0000256" key="4">
    <source>
        <dbReference type="SAM" id="MobiDB-lite"/>
    </source>
</evidence>
<dbReference type="PANTHER" id="PTHR13966">
    <property type="entry name" value="ENDONUCLEASE RELATED"/>
    <property type="match status" value="1"/>
</dbReference>
<keyword evidence="7" id="KW-0255">Endonuclease</keyword>
<accession>A0AAW0EZG7</accession>
<dbReference type="EMBL" id="JAECZO010000184">
    <property type="protein sequence ID" value="KAK7198876.1"/>
    <property type="molecule type" value="Genomic_DNA"/>
</dbReference>
<evidence type="ECO:0000313" key="8">
    <source>
        <dbReference type="Proteomes" id="UP001430356"/>
    </source>
</evidence>
<evidence type="ECO:0000259" key="6">
    <source>
        <dbReference type="SMART" id="SM00892"/>
    </source>
</evidence>
<feature type="region of interest" description="Disordered" evidence="4">
    <location>
        <begin position="1"/>
        <end position="20"/>
    </location>
</feature>
<feature type="region of interest" description="Disordered" evidence="4">
    <location>
        <begin position="45"/>
        <end position="71"/>
    </location>
</feature>
<feature type="domain" description="DNA/RNA non-specific endonuclease/pyrophosphatase/phosphodiesterase" evidence="6">
    <location>
        <begin position="259"/>
        <end position="440"/>
    </location>
</feature>
<evidence type="ECO:0000313" key="7">
    <source>
        <dbReference type="EMBL" id="KAK7198876.1"/>
    </source>
</evidence>
<sequence length="708" mass="78310">MTHESPPSLVTAADSGDGGHASLSMSALPWWTQARRRLLNKRARSTVPPVYPADTPAAPARTASSSPSRELHAPPRQELLWLLWWTCATVAAAGTCGVVVGLRLTSWLHRRTARCYARREAACRNSMWLLPSPHTRTDVGRPAAMWRVDRGCVSEWMAACVGHRWLPRRVSMPTLLRLYSPGCNTRRCTTEEVRWGTHKLHPRLSHTHGAASFFSFAAAAARLAGPQVTPWKPMPQYPVDVFVAGHGTGGEVAPLLCLPRHSFTLLYDPVARLSVWCGYYLTRDGVERARRHRRSVAFLADPSLPRALRRTPSQLVAQWHDRGHLAPHASVATTAQAAVEASLLSNVQLQHRHINRGVWRWLESAVRAYVRQTPPAPQRQRADSAHTSAESTPTETARTTRRRAAAATSSTTATLHQQQQQRQRRRGRRRRQCGPLSPPDTPASCVASCVATGDGVSRRVRADHGQIVARLLADADAACSAWRHSSCGVDGAADDRPPTTAWGGCWWRWWSRRACRTRERQVAIAVGPLYRNASGSAASAGTSRHRTRRTGGTRGHATPAPSLFVPDAFFFSVWDVSTHQHVHLVLPNCSNTAPMPAVAAALRARTAPVRGRGRHRPPPPTSATADLVAALRLLAVPTEELEQLFAASLVELRRRCAVAGASPVPARVDSSDAAVPAAQLRTDFHVFPVYRQRWMWRRWCTRWGRRRR</sequence>
<protein>
    <submittedName>
        <fullName evidence="7">DNA/RNA non-specific endonuclease-like protein</fullName>
    </submittedName>
</protein>
<organism evidence="7 8">
    <name type="scientific">Novymonas esmeraldas</name>
    <dbReference type="NCBI Taxonomy" id="1808958"/>
    <lineage>
        <taxon>Eukaryota</taxon>
        <taxon>Discoba</taxon>
        <taxon>Euglenozoa</taxon>
        <taxon>Kinetoplastea</taxon>
        <taxon>Metakinetoplastina</taxon>
        <taxon>Trypanosomatida</taxon>
        <taxon>Trypanosomatidae</taxon>
        <taxon>Novymonas</taxon>
    </lineage>
</organism>
<keyword evidence="8" id="KW-1185">Reference proteome</keyword>
<dbReference type="InterPro" id="IPR040255">
    <property type="entry name" value="Non-specific_endonuclease"/>
</dbReference>
<dbReference type="GO" id="GO:0005634">
    <property type="term" value="C:nucleus"/>
    <property type="evidence" value="ECO:0007669"/>
    <property type="project" value="TreeGrafter"/>
</dbReference>
<dbReference type="GO" id="GO:0003676">
    <property type="term" value="F:nucleic acid binding"/>
    <property type="evidence" value="ECO:0007669"/>
    <property type="project" value="InterPro"/>
</dbReference>
<comment type="similarity">
    <text evidence="1">Belongs to the DNA/RNA non-specific endonuclease family.</text>
</comment>
<proteinExistence type="inferred from homology"/>
<feature type="compositionally biased region" description="Low complexity" evidence="4">
    <location>
        <begin position="385"/>
        <end position="397"/>
    </location>
</feature>
<dbReference type="Pfam" id="PF01223">
    <property type="entry name" value="Endonuclease_NS"/>
    <property type="match status" value="1"/>
</dbReference>
<dbReference type="InterPro" id="IPR044925">
    <property type="entry name" value="His-Me_finger_sf"/>
</dbReference>
<dbReference type="SMART" id="SM00477">
    <property type="entry name" value="NUC"/>
    <property type="match status" value="1"/>
</dbReference>
<dbReference type="PANTHER" id="PTHR13966:SF5">
    <property type="entry name" value="ENDONUCLEASE G, MITOCHONDRIAL"/>
    <property type="match status" value="1"/>
</dbReference>
<dbReference type="GO" id="GO:0000014">
    <property type="term" value="F:single-stranded DNA endodeoxyribonuclease activity"/>
    <property type="evidence" value="ECO:0007669"/>
    <property type="project" value="TreeGrafter"/>
</dbReference>
<dbReference type="GO" id="GO:0004521">
    <property type="term" value="F:RNA endonuclease activity"/>
    <property type="evidence" value="ECO:0007669"/>
    <property type="project" value="TreeGrafter"/>
</dbReference>
<dbReference type="Gene3D" id="3.40.570.10">
    <property type="entry name" value="Extracellular Endonuclease, subunit A"/>
    <property type="match status" value="1"/>
</dbReference>
<dbReference type="SUPFAM" id="SSF54060">
    <property type="entry name" value="His-Me finger endonucleases"/>
    <property type="match status" value="1"/>
</dbReference>
<feature type="domain" description="ENPP1-3/EXOG-like endonuclease/phosphodiesterase" evidence="5">
    <location>
        <begin position="260"/>
        <end position="422"/>
    </location>
</feature>
<feature type="binding site" evidence="3">
    <location>
        <position position="355"/>
    </location>
    <ligand>
        <name>Mg(2+)</name>
        <dbReference type="ChEBI" id="CHEBI:18420"/>
        <note>catalytic</note>
    </ligand>
</feature>
<reference evidence="7 8" key="1">
    <citation type="journal article" date="2021" name="MBio">
        <title>A New Model Trypanosomatid, Novymonas esmeraldas: Genomic Perception of Its 'Candidatus Pandoraea novymonadis' Endosymbiont.</title>
        <authorList>
            <person name="Zakharova A."/>
            <person name="Saura A."/>
            <person name="Butenko A."/>
            <person name="Podesvova L."/>
            <person name="Warmusova S."/>
            <person name="Kostygov A.Y."/>
            <person name="Nenarokova A."/>
            <person name="Lukes J."/>
            <person name="Opperdoes F.R."/>
            <person name="Yurchenko V."/>
        </authorList>
    </citation>
    <scope>NUCLEOTIDE SEQUENCE [LARGE SCALE GENOMIC DNA]</scope>
    <source>
        <strain evidence="7 8">E262AT.01</strain>
    </source>
</reference>
<keyword evidence="3" id="KW-0479">Metal-binding</keyword>
<comment type="caution">
    <text evidence="7">The sequence shown here is derived from an EMBL/GenBank/DDBJ whole genome shotgun (WGS) entry which is preliminary data.</text>
</comment>
<dbReference type="InterPro" id="IPR044929">
    <property type="entry name" value="DNA/RNA_non-sp_Endonuclease_sf"/>
</dbReference>
<dbReference type="GO" id="GO:0005743">
    <property type="term" value="C:mitochondrial inner membrane"/>
    <property type="evidence" value="ECO:0007669"/>
    <property type="project" value="TreeGrafter"/>
</dbReference>
<dbReference type="SMART" id="SM00892">
    <property type="entry name" value="Endonuclease_NS"/>
    <property type="match status" value="1"/>
</dbReference>
<feature type="compositionally biased region" description="Low complexity" evidence="4">
    <location>
        <begin position="52"/>
        <end position="68"/>
    </location>
</feature>
<feature type="active site" description="Proton acceptor" evidence="2">
    <location>
        <position position="324"/>
    </location>
</feature>
<evidence type="ECO:0000256" key="1">
    <source>
        <dbReference type="ARBA" id="ARBA00010052"/>
    </source>
</evidence>
<dbReference type="AlphaFoldDB" id="A0AAW0EZG7"/>
<evidence type="ECO:0000256" key="3">
    <source>
        <dbReference type="PIRSR" id="PIRSR640255-2"/>
    </source>
</evidence>